<dbReference type="GeneID" id="74432020"/>
<dbReference type="GO" id="GO:0000160">
    <property type="term" value="P:phosphorelay signal transduction system"/>
    <property type="evidence" value="ECO:0007669"/>
    <property type="project" value="InterPro"/>
</dbReference>
<name>A0A0A8H5K4_9BACT</name>
<evidence type="ECO:0000256" key="1">
    <source>
        <dbReference type="SAM" id="Coils"/>
    </source>
</evidence>
<dbReference type="InterPro" id="IPR036641">
    <property type="entry name" value="HPT_dom_sf"/>
</dbReference>
<feature type="coiled-coil region" evidence="1">
    <location>
        <begin position="34"/>
        <end position="68"/>
    </location>
</feature>
<dbReference type="AlphaFoldDB" id="A0A0A8H5K4"/>
<dbReference type="STRING" id="1031564.CINS_1238"/>
<reference evidence="2 3" key="1">
    <citation type="journal article" date="2014" name="Genome Biol. Evol.">
        <title>Comparative Genomics of the Campylobacter lari Group.</title>
        <authorList>
            <person name="Miller W.G."/>
            <person name="Yee E."/>
            <person name="Chapman M.H."/>
            <person name="Smith T.P."/>
            <person name="Bono J.L."/>
            <person name="Huynh S."/>
            <person name="Parker C.T."/>
            <person name="Vandamme P."/>
            <person name="Luong K."/>
            <person name="Korlach J."/>
        </authorList>
    </citation>
    <scope>NUCLEOTIDE SEQUENCE [LARGE SCALE GENOMIC DNA]</scope>
    <source>
        <strain evidence="2 3">NCTC 12927</strain>
    </source>
</reference>
<dbReference type="HOGENOM" id="CLU_1892315_0_0_7"/>
<dbReference type="KEGG" id="cis:CINS_1238"/>
<evidence type="ECO:0000313" key="2">
    <source>
        <dbReference type="EMBL" id="AJC88194.1"/>
    </source>
</evidence>
<sequence>MGILEQLERDYELEEIERFLYFFRSLCDILEPLIVKLSSNSEKYKEALRDLEQNIHNVVWAAKRLNLEELVNFGTFCEEITKQALKFEGPASEEFTDWMLLISDQFEKYCCSYENDDTVLAIFNPLIANVPDKISQ</sequence>
<evidence type="ECO:0008006" key="4">
    <source>
        <dbReference type="Google" id="ProtNLM"/>
    </source>
</evidence>
<dbReference type="EMBL" id="CP007770">
    <property type="protein sequence ID" value="AJC88194.1"/>
    <property type="molecule type" value="Genomic_DNA"/>
</dbReference>
<dbReference type="RefSeq" id="WP_039650758.1">
    <property type="nucleotide sequence ID" value="NZ_CP007770.1"/>
</dbReference>
<keyword evidence="1" id="KW-0175">Coiled coil</keyword>
<organism evidence="2 3">
    <name type="scientific">Campylobacter insulaenigrae NCTC 12927</name>
    <dbReference type="NCBI Taxonomy" id="1031564"/>
    <lineage>
        <taxon>Bacteria</taxon>
        <taxon>Pseudomonadati</taxon>
        <taxon>Campylobacterota</taxon>
        <taxon>Epsilonproteobacteria</taxon>
        <taxon>Campylobacterales</taxon>
        <taxon>Campylobacteraceae</taxon>
        <taxon>Campylobacter</taxon>
    </lineage>
</organism>
<dbReference type="Proteomes" id="UP000031163">
    <property type="component" value="Chromosome"/>
</dbReference>
<gene>
    <name evidence="2" type="ORF">CINS_1238</name>
</gene>
<dbReference type="SUPFAM" id="SSF47226">
    <property type="entry name" value="Histidine-containing phosphotransfer domain, HPT domain"/>
    <property type="match status" value="1"/>
</dbReference>
<evidence type="ECO:0000313" key="3">
    <source>
        <dbReference type="Proteomes" id="UP000031163"/>
    </source>
</evidence>
<protein>
    <recommendedName>
        <fullName evidence="4">Histidine phosphotransferase</fullName>
    </recommendedName>
</protein>
<accession>A0A0A8H5K4</accession>
<proteinExistence type="predicted"/>